<proteinExistence type="predicted"/>
<dbReference type="AlphaFoldDB" id="A0A7C9MP16"/>
<evidence type="ECO:0000313" key="2">
    <source>
        <dbReference type="EMBL" id="MYV04428.1"/>
    </source>
</evidence>
<organism evidence="2 3">
    <name type="scientific">Furfurilactobacillus rossiae</name>
    <dbReference type="NCBI Taxonomy" id="231049"/>
    <lineage>
        <taxon>Bacteria</taxon>
        <taxon>Bacillati</taxon>
        <taxon>Bacillota</taxon>
        <taxon>Bacilli</taxon>
        <taxon>Lactobacillales</taxon>
        <taxon>Lactobacillaceae</taxon>
        <taxon>Furfurilactobacillus</taxon>
    </lineage>
</organism>
<reference evidence="2 3" key="1">
    <citation type="journal article" date="2019" name="Appl. Environ. Microbiol.">
        <title>Genetic determinants of hydroxycinnamic acid metabolism in heterofermentative lactobacilli.</title>
        <authorList>
            <person name="Gaur G."/>
            <person name="Oh J.H."/>
            <person name="Filannino P."/>
            <person name="Gobbetti M."/>
            <person name="van Pijkeren J.P."/>
            <person name="Ganzle M.G."/>
        </authorList>
    </citation>
    <scope>NUCLEOTIDE SEQUENCE [LARGE SCALE GENOMIC DNA]</scope>
    <source>
        <strain evidence="2 3">FUA3583</strain>
    </source>
</reference>
<evidence type="ECO:0008006" key="4">
    <source>
        <dbReference type="Google" id="ProtNLM"/>
    </source>
</evidence>
<comment type="caution">
    <text evidence="2">The sequence shown here is derived from an EMBL/GenBank/DDBJ whole genome shotgun (WGS) entry which is preliminary data.</text>
</comment>
<gene>
    <name evidence="2" type="ORF">GB992_00690</name>
</gene>
<keyword evidence="1" id="KW-0175">Coiled coil</keyword>
<name>A0A7C9MP16_9LACO</name>
<dbReference type="Pfam" id="PF05565">
    <property type="entry name" value="Sipho_Gp157"/>
    <property type="match status" value="1"/>
</dbReference>
<protein>
    <recommendedName>
        <fullName evidence="4">Siphovirus Gp157 family protein</fullName>
    </recommendedName>
</protein>
<sequence>MPTLYELDSNYQRVLSLIGEVDDPKMLDDTLEAIAGGIEGKGANYAVVIKETNSTLAKYDAEIKRLQAERKRIANNQKYMKQFLLNSMNLANIKKIESVRGSVRIQKNPVKLMVNDESLLPDKFFTIHEVKELNKSQLKDALKNGLEVNGAHLEQGESLRIS</sequence>
<evidence type="ECO:0000256" key="1">
    <source>
        <dbReference type="SAM" id="Coils"/>
    </source>
</evidence>
<feature type="coiled-coil region" evidence="1">
    <location>
        <begin position="49"/>
        <end position="76"/>
    </location>
</feature>
<evidence type="ECO:0000313" key="3">
    <source>
        <dbReference type="Proteomes" id="UP000480570"/>
    </source>
</evidence>
<dbReference type="Proteomes" id="UP000480570">
    <property type="component" value="Unassembled WGS sequence"/>
</dbReference>
<accession>A0A7C9MP16</accession>
<dbReference type="EMBL" id="WEZT01000002">
    <property type="protein sequence ID" value="MYV04428.1"/>
    <property type="molecule type" value="Genomic_DNA"/>
</dbReference>
<dbReference type="InterPro" id="IPR008840">
    <property type="entry name" value="Sipho_Gp157"/>
</dbReference>